<dbReference type="GO" id="GO:0016705">
    <property type="term" value="F:oxidoreductase activity, acting on paired donors, with incorporation or reduction of molecular oxygen"/>
    <property type="evidence" value="ECO:0007669"/>
    <property type="project" value="InterPro"/>
</dbReference>
<dbReference type="AlphaFoldDB" id="A0A3N6PTN6"/>
<keyword evidence="4" id="KW-0503">Monooxygenase</keyword>
<dbReference type="Proteomes" id="UP000269154">
    <property type="component" value="Unassembled WGS sequence"/>
</dbReference>
<dbReference type="PANTHER" id="PTHR24305:SF166">
    <property type="entry name" value="CYTOCHROME P450 12A4, MITOCHONDRIAL-RELATED"/>
    <property type="match status" value="1"/>
</dbReference>
<dbReference type="Gene3D" id="1.10.630.10">
    <property type="entry name" value="Cytochrome P450"/>
    <property type="match status" value="1"/>
</dbReference>
<accession>A0A3N6PTN6</accession>
<dbReference type="PRINTS" id="PR00385">
    <property type="entry name" value="P450"/>
</dbReference>
<evidence type="ECO:0000256" key="2">
    <source>
        <dbReference type="ARBA" id="ARBA00010617"/>
    </source>
</evidence>
<sequence length="459" mass="52615">MVTSQLPKGPKNLSFLNKLQRIVKPLEFLESNARQYGDIFTLPVLLGESKQSMVIISNPQGIQEIFATDPEKLDAGGNGTRLIFLGEQSLLALSGAPHRRQRKLLTPPFHGQRMLAYGELIREIIQQVTSQWITNKTFSIRSSTQRISFQVILKAVFGLEEGQRLQEMDQLLTTRFEGRESIFRSILLFFPALQKDWGPLSPWGWLMQNERDIDKLIYAEIAERRENPDPSRTDILSLMMAARDEEGQPMTDLELRDELITLLVAGHETTATALAWAFYWIHRQPEIRDKLLQELHALGDKPDPMEILKLPYLDAVCKETLRIYPVAILALQRQVKSPLEIMGYQFQPGTFLSPCIYLTHHREDLYPQPKQFKPERFLERQFSPYEYLPFGGGNRRCIGQAFALFEMKLVLATILSSWELALADEKPVKAVRRGLLMAPADGVRMVVKGKRYQNQLVPV</sequence>
<dbReference type="SUPFAM" id="SSF48264">
    <property type="entry name" value="Cytochrome P450"/>
    <property type="match status" value="1"/>
</dbReference>
<dbReference type="GO" id="GO:0005506">
    <property type="term" value="F:iron ion binding"/>
    <property type="evidence" value="ECO:0007669"/>
    <property type="project" value="InterPro"/>
</dbReference>
<keyword evidence="3 4" id="KW-0408">Iron</keyword>
<keyword evidence="6" id="KW-1185">Reference proteome</keyword>
<keyword evidence="3 4" id="KW-0349">Heme</keyword>
<dbReference type="InterPro" id="IPR017972">
    <property type="entry name" value="Cyt_P450_CS"/>
</dbReference>
<organism evidence="5 6">
    <name type="scientific">Okeania hirsuta</name>
    <dbReference type="NCBI Taxonomy" id="1458930"/>
    <lineage>
        <taxon>Bacteria</taxon>
        <taxon>Bacillati</taxon>
        <taxon>Cyanobacteriota</taxon>
        <taxon>Cyanophyceae</taxon>
        <taxon>Oscillatoriophycideae</taxon>
        <taxon>Oscillatoriales</taxon>
        <taxon>Microcoleaceae</taxon>
        <taxon>Okeania</taxon>
    </lineage>
</organism>
<evidence type="ECO:0000313" key="5">
    <source>
        <dbReference type="EMBL" id="RQH54527.1"/>
    </source>
</evidence>
<keyword evidence="4" id="KW-0560">Oxidoreductase</keyword>
<dbReference type="Pfam" id="PF00067">
    <property type="entry name" value="p450"/>
    <property type="match status" value="1"/>
</dbReference>
<comment type="similarity">
    <text evidence="2 4">Belongs to the cytochrome P450 family.</text>
</comment>
<dbReference type="GO" id="GO:0004497">
    <property type="term" value="F:monooxygenase activity"/>
    <property type="evidence" value="ECO:0007669"/>
    <property type="project" value="UniProtKB-KW"/>
</dbReference>
<dbReference type="OrthoDB" id="446280at2"/>
<proteinExistence type="inferred from homology"/>
<dbReference type="CDD" id="cd11053">
    <property type="entry name" value="CYP110-like"/>
    <property type="match status" value="1"/>
</dbReference>
<comment type="cofactor">
    <cofactor evidence="1 3">
        <name>heme</name>
        <dbReference type="ChEBI" id="CHEBI:30413"/>
    </cofactor>
</comment>
<evidence type="ECO:0000256" key="3">
    <source>
        <dbReference type="PIRSR" id="PIRSR602401-1"/>
    </source>
</evidence>
<reference evidence="5 6" key="1">
    <citation type="journal article" date="2018" name="ACS Chem. Biol.">
        <title>Ketoreductase domain dysfunction expands chemodiversity: malyngamide biosynthesis in the cyanobacterium Okeania hirsuta.</title>
        <authorList>
            <person name="Moss N.A."/>
            <person name="Leao T."/>
            <person name="Rankin M."/>
            <person name="McCullough T.M."/>
            <person name="Qu P."/>
            <person name="Korobeynikov A."/>
            <person name="Smith J.L."/>
            <person name="Gerwick L."/>
            <person name="Gerwick W.H."/>
        </authorList>
    </citation>
    <scope>NUCLEOTIDE SEQUENCE [LARGE SCALE GENOMIC DNA]</scope>
    <source>
        <strain evidence="5 6">PAB10Feb10-1</strain>
    </source>
</reference>
<dbReference type="EMBL" id="RCBY01000010">
    <property type="protein sequence ID" value="RQH54527.1"/>
    <property type="molecule type" value="Genomic_DNA"/>
</dbReference>
<dbReference type="PANTHER" id="PTHR24305">
    <property type="entry name" value="CYTOCHROME P450"/>
    <property type="match status" value="1"/>
</dbReference>
<evidence type="ECO:0000256" key="1">
    <source>
        <dbReference type="ARBA" id="ARBA00001971"/>
    </source>
</evidence>
<protein>
    <submittedName>
        <fullName evidence="5">Cytochrome P450</fullName>
    </submittedName>
</protein>
<keyword evidence="3 4" id="KW-0479">Metal-binding</keyword>
<evidence type="ECO:0000313" key="6">
    <source>
        <dbReference type="Proteomes" id="UP000269154"/>
    </source>
</evidence>
<comment type="caution">
    <text evidence="5">The sequence shown here is derived from an EMBL/GenBank/DDBJ whole genome shotgun (WGS) entry which is preliminary data.</text>
</comment>
<feature type="binding site" description="axial binding residue" evidence="3">
    <location>
        <position position="397"/>
    </location>
    <ligand>
        <name>heme</name>
        <dbReference type="ChEBI" id="CHEBI:30413"/>
    </ligand>
    <ligandPart>
        <name>Fe</name>
        <dbReference type="ChEBI" id="CHEBI:18248"/>
    </ligandPart>
</feature>
<dbReference type="RefSeq" id="WP_124142825.1">
    <property type="nucleotide sequence ID" value="NZ_CAWOKI010000090.1"/>
</dbReference>
<dbReference type="PROSITE" id="PS00086">
    <property type="entry name" value="CYTOCHROME_P450"/>
    <property type="match status" value="1"/>
</dbReference>
<evidence type="ECO:0000256" key="4">
    <source>
        <dbReference type="RuleBase" id="RU000461"/>
    </source>
</evidence>
<gene>
    <name evidence="5" type="ORF">D5R40_03120</name>
</gene>
<dbReference type="PRINTS" id="PR00463">
    <property type="entry name" value="EP450I"/>
</dbReference>
<dbReference type="InterPro" id="IPR002401">
    <property type="entry name" value="Cyt_P450_E_grp-I"/>
</dbReference>
<dbReference type="InterPro" id="IPR050121">
    <property type="entry name" value="Cytochrome_P450_monoxygenase"/>
</dbReference>
<dbReference type="InterPro" id="IPR036396">
    <property type="entry name" value="Cyt_P450_sf"/>
</dbReference>
<dbReference type="InterPro" id="IPR001128">
    <property type="entry name" value="Cyt_P450"/>
</dbReference>
<dbReference type="GO" id="GO:0020037">
    <property type="term" value="F:heme binding"/>
    <property type="evidence" value="ECO:0007669"/>
    <property type="project" value="InterPro"/>
</dbReference>
<name>A0A3N6PTN6_9CYAN</name>